<evidence type="ECO:0000313" key="1">
    <source>
        <dbReference type="EMBL" id="MBB3230613.1"/>
    </source>
</evidence>
<sequence length="53" mass="5752">MRMTTLLDAVTPKADALLTNASLPSAGFRVCRVGDLRCAIGMFTTHRAEPSWT</sequence>
<reference evidence="1 2" key="1">
    <citation type="submission" date="2020-08" db="EMBL/GenBank/DDBJ databases">
        <title>Genomic Encyclopedia of Type Strains, Phase III (KMG-III): the genomes of soil and plant-associated and newly described type strains.</title>
        <authorList>
            <person name="Whitman W."/>
        </authorList>
    </citation>
    <scope>NUCLEOTIDE SEQUENCE [LARGE SCALE GENOMIC DNA]</scope>
    <source>
        <strain evidence="1 2">CECT 7744</strain>
    </source>
</reference>
<keyword evidence="2" id="KW-1185">Reference proteome</keyword>
<dbReference type="Proteomes" id="UP000518892">
    <property type="component" value="Unassembled WGS sequence"/>
</dbReference>
<proteinExistence type="predicted"/>
<gene>
    <name evidence="1" type="ORF">FHR97_001462</name>
</gene>
<organism evidence="1 2">
    <name type="scientific">Halomonas stenophila</name>
    <dbReference type="NCBI Taxonomy" id="795312"/>
    <lineage>
        <taxon>Bacteria</taxon>
        <taxon>Pseudomonadati</taxon>
        <taxon>Pseudomonadota</taxon>
        <taxon>Gammaproteobacteria</taxon>
        <taxon>Oceanospirillales</taxon>
        <taxon>Halomonadaceae</taxon>
        <taxon>Halomonas</taxon>
    </lineage>
</organism>
<evidence type="ECO:0000313" key="2">
    <source>
        <dbReference type="Proteomes" id="UP000518892"/>
    </source>
</evidence>
<name>A0A7W5ESG2_9GAMM</name>
<accession>A0A7W5ESG2</accession>
<comment type="caution">
    <text evidence="1">The sequence shown here is derived from an EMBL/GenBank/DDBJ whole genome shotgun (WGS) entry which is preliminary data.</text>
</comment>
<dbReference type="AlphaFoldDB" id="A0A7W5ESG2"/>
<protein>
    <submittedName>
        <fullName evidence="1">Uncharacterized protein</fullName>
    </submittedName>
</protein>
<dbReference type="EMBL" id="JACHXR010000003">
    <property type="protein sequence ID" value="MBB3230613.1"/>
    <property type="molecule type" value="Genomic_DNA"/>
</dbReference>